<dbReference type="SUPFAM" id="SSF48452">
    <property type="entry name" value="TPR-like"/>
    <property type="match status" value="1"/>
</dbReference>
<dbReference type="GO" id="GO:0009279">
    <property type="term" value="C:cell outer membrane"/>
    <property type="evidence" value="ECO:0007669"/>
    <property type="project" value="TreeGrafter"/>
</dbReference>
<keyword evidence="2 3" id="KW-0802">TPR repeat</keyword>
<evidence type="ECO:0000256" key="3">
    <source>
        <dbReference type="PROSITE-ProRule" id="PRU00339"/>
    </source>
</evidence>
<dbReference type="AlphaFoldDB" id="A0A5D4H8U1"/>
<feature type="signal peptide" evidence="4">
    <location>
        <begin position="1"/>
        <end position="21"/>
    </location>
</feature>
<sequence length="581" mass="64971">MTKSKLFLSLLLAGTIGSVSAQSLKDAKAAIDEEKYDEAKGMLQNLVEKKARDGENWFYLGQIHLINDKIDSAEYVFNQGVTNAPKEKLNNVGLGIVDLMKGDKAAAETKLSTAVSDLGRKEYLPLLYIGQAYIKAPEPDYTKAIEYLTQAKEKNQKDPDILIALGDAYAGMGESSQAFVSYRDAEYLDESLLAPKIGQALISRRAQAYDVVIESLTKLSSENPDYAPLYRELAETYYLSSLKLTDDDDSYREINQKALEFYKKYLSLTGDASVEAKTRYADFLVYSGNYEELKSVAEELANMPGVDAKVYRYLGYIAYNQDKDYAKAAENMNILFEKVQPERLIPRDYLYAGLANLSAGDSAKGEELLKQAVEKQTEEDNLETEIAETAFAKYQDGEVEEAVKIFRIPAAQDSSDYYYDANYFVGLGQYTKGSRLVSPAEGEEITPELGVQKIAEAKPALDEAVKSFGIVIATDKEDVKKKYLVNSLYYKGLSELALDGVMYDPENAKGLFVDSFTRLLQEAQGSEIPETTLNSYIVDANNYLGYYFYLKGETEKAKMHFQETIKFSPDDEFAGQFVDQL</sequence>
<dbReference type="PANTHER" id="PTHR44858:SF1">
    <property type="entry name" value="UDP-N-ACETYLGLUCOSAMINE--PEPTIDE N-ACETYLGLUCOSAMINYLTRANSFERASE SPINDLY-RELATED"/>
    <property type="match status" value="1"/>
</dbReference>
<name>A0A5D4H8U1_9SPHI</name>
<reference evidence="5 6" key="1">
    <citation type="submission" date="2019-08" db="EMBL/GenBank/DDBJ databases">
        <title>Phlebobacter frassis gen. nov. sp. nov., a new member of family Sphingobacteriaceae isolated from sand fly rearing media.</title>
        <authorList>
            <person name="Kakumanu M.L."/>
            <person name="Marayati B.F."/>
            <person name="Wada-Katsumata A."/>
            <person name="Wasserberg G."/>
            <person name="Schal C."/>
            <person name="Apperson C.S."/>
            <person name="Ponnusamy L."/>
        </authorList>
    </citation>
    <scope>NUCLEOTIDE SEQUENCE [LARGE SCALE GENOMIC DNA]</scope>
    <source>
        <strain evidence="5 6">SSI9</strain>
    </source>
</reference>
<dbReference type="InterPro" id="IPR019734">
    <property type="entry name" value="TPR_rpt"/>
</dbReference>
<dbReference type="InterPro" id="IPR050498">
    <property type="entry name" value="Ycf3"/>
</dbReference>
<evidence type="ECO:0000256" key="4">
    <source>
        <dbReference type="SAM" id="SignalP"/>
    </source>
</evidence>
<evidence type="ECO:0000313" key="6">
    <source>
        <dbReference type="Proteomes" id="UP000322362"/>
    </source>
</evidence>
<comment type="caution">
    <text evidence="5">The sequence shown here is derived from an EMBL/GenBank/DDBJ whole genome shotgun (WGS) entry which is preliminary data.</text>
</comment>
<keyword evidence="1" id="KW-0677">Repeat</keyword>
<organism evidence="5 6">
    <name type="scientific">Sphingobacterium phlebotomi</name>
    <dbReference type="NCBI Taxonomy" id="2605433"/>
    <lineage>
        <taxon>Bacteria</taxon>
        <taxon>Pseudomonadati</taxon>
        <taxon>Bacteroidota</taxon>
        <taxon>Sphingobacteriia</taxon>
        <taxon>Sphingobacteriales</taxon>
        <taxon>Sphingobacteriaceae</taxon>
        <taxon>Sphingobacterium</taxon>
    </lineage>
</organism>
<dbReference type="GO" id="GO:0046813">
    <property type="term" value="P:receptor-mediated virion attachment to host cell"/>
    <property type="evidence" value="ECO:0007669"/>
    <property type="project" value="TreeGrafter"/>
</dbReference>
<feature type="repeat" description="TPR" evidence="3">
    <location>
        <begin position="538"/>
        <end position="571"/>
    </location>
</feature>
<proteinExistence type="predicted"/>
<dbReference type="EMBL" id="VTAV01000003">
    <property type="protein sequence ID" value="TYR36994.1"/>
    <property type="molecule type" value="Genomic_DNA"/>
</dbReference>
<dbReference type="Pfam" id="PF13432">
    <property type="entry name" value="TPR_16"/>
    <property type="match status" value="1"/>
</dbReference>
<keyword evidence="6" id="KW-1185">Reference proteome</keyword>
<protein>
    <submittedName>
        <fullName evidence="5">Tetratricopeptide repeat protein</fullName>
    </submittedName>
</protein>
<evidence type="ECO:0000256" key="1">
    <source>
        <dbReference type="ARBA" id="ARBA00022737"/>
    </source>
</evidence>
<dbReference type="Proteomes" id="UP000322362">
    <property type="component" value="Unassembled WGS sequence"/>
</dbReference>
<dbReference type="Gene3D" id="1.25.40.10">
    <property type="entry name" value="Tetratricopeptide repeat domain"/>
    <property type="match status" value="2"/>
</dbReference>
<accession>A0A5D4H8U1</accession>
<dbReference type="SMART" id="SM00028">
    <property type="entry name" value="TPR"/>
    <property type="match status" value="5"/>
</dbReference>
<dbReference type="RefSeq" id="WP_148918581.1">
    <property type="nucleotide sequence ID" value="NZ_VTAV01000003.1"/>
</dbReference>
<keyword evidence="4" id="KW-0732">Signal</keyword>
<dbReference type="SUPFAM" id="SSF81901">
    <property type="entry name" value="HCP-like"/>
    <property type="match status" value="1"/>
</dbReference>
<dbReference type="PROSITE" id="PS50005">
    <property type="entry name" value="TPR"/>
    <property type="match status" value="1"/>
</dbReference>
<dbReference type="PANTHER" id="PTHR44858">
    <property type="entry name" value="TETRATRICOPEPTIDE REPEAT PROTEIN 6"/>
    <property type="match status" value="1"/>
</dbReference>
<feature type="chain" id="PRO_5022957197" evidence="4">
    <location>
        <begin position="22"/>
        <end position="581"/>
    </location>
</feature>
<dbReference type="InterPro" id="IPR011990">
    <property type="entry name" value="TPR-like_helical_dom_sf"/>
</dbReference>
<gene>
    <name evidence="5" type="ORF">FXV77_07415</name>
</gene>
<evidence type="ECO:0000313" key="5">
    <source>
        <dbReference type="EMBL" id="TYR36994.1"/>
    </source>
</evidence>
<evidence type="ECO:0000256" key="2">
    <source>
        <dbReference type="ARBA" id="ARBA00022803"/>
    </source>
</evidence>